<keyword evidence="8" id="KW-1185">Reference proteome</keyword>
<evidence type="ECO:0000256" key="1">
    <source>
        <dbReference type="ARBA" id="ARBA00004196"/>
    </source>
</evidence>
<dbReference type="EMBL" id="LN614827">
    <property type="protein sequence ID" value="CEG57024.1"/>
    <property type="molecule type" value="Genomic_DNA"/>
</dbReference>
<dbReference type="RefSeq" id="WP_045095596.1">
    <property type="nucleotide sequence ID" value="NZ_LN614827.1"/>
</dbReference>
<dbReference type="Proteomes" id="UP000032430">
    <property type="component" value="Chromosome I"/>
</dbReference>
<dbReference type="PANTHER" id="PTHR35936">
    <property type="entry name" value="MEMBRANE-BOUND LYTIC MUREIN TRANSGLYCOSYLASE F"/>
    <property type="match status" value="1"/>
</dbReference>
<feature type="domain" description="Solute-binding protein family 3/N-terminal" evidence="6">
    <location>
        <begin position="20"/>
        <end position="240"/>
    </location>
</feature>
<evidence type="ECO:0000256" key="5">
    <source>
        <dbReference type="SAM" id="SignalP"/>
    </source>
</evidence>
<proteinExistence type="inferred from homology"/>
<feature type="chain" id="PRO_5001935458" evidence="5">
    <location>
        <begin position="19"/>
        <end position="240"/>
    </location>
</feature>
<comment type="similarity">
    <text evidence="2 4">Belongs to the bacterial solute-binding protein 3 family.</text>
</comment>
<evidence type="ECO:0000259" key="6">
    <source>
        <dbReference type="SMART" id="SM00062"/>
    </source>
</evidence>
<dbReference type="InterPro" id="IPR001638">
    <property type="entry name" value="Solute-binding_3/MltF_N"/>
</dbReference>
<dbReference type="GO" id="GO:0030313">
    <property type="term" value="C:cell envelope"/>
    <property type="evidence" value="ECO:0007669"/>
    <property type="project" value="UniProtKB-SubCell"/>
</dbReference>
<dbReference type="HOGENOM" id="CLU_019602_18_0_6"/>
<evidence type="ECO:0000313" key="7">
    <source>
        <dbReference type="EMBL" id="CEG57024.1"/>
    </source>
</evidence>
<dbReference type="KEGG" id="lfa:LFA_1615"/>
<keyword evidence="3 5" id="KW-0732">Signal</keyword>
<dbReference type="AlphaFoldDB" id="A0A098G4V3"/>
<organism evidence="7 8">
    <name type="scientific">Legionella fallonii LLAP-10</name>
    <dbReference type="NCBI Taxonomy" id="1212491"/>
    <lineage>
        <taxon>Bacteria</taxon>
        <taxon>Pseudomonadati</taxon>
        <taxon>Pseudomonadota</taxon>
        <taxon>Gammaproteobacteria</taxon>
        <taxon>Legionellales</taxon>
        <taxon>Legionellaceae</taxon>
        <taxon>Legionella</taxon>
    </lineage>
</organism>
<comment type="subcellular location">
    <subcellularLocation>
        <location evidence="1">Cell envelope</location>
    </subcellularLocation>
</comment>
<evidence type="ECO:0000313" key="8">
    <source>
        <dbReference type="Proteomes" id="UP000032430"/>
    </source>
</evidence>
<name>A0A098G4V3_9GAMM</name>
<evidence type="ECO:0000256" key="3">
    <source>
        <dbReference type="ARBA" id="ARBA00022729"/>
    </source>
</evidence>
<evidence type="ECO:0000256" key="4">
    <source>
        <dbReference type="RuleBase" id="RU003744"/>
    </source>
</evidence>
<dbReference type="Pfam" id="PF00497">
    <property type="entry name" value="SBP_bac_3"/>
    <property type="match status" value="1"/>
</dbReference>
<reference evidence="8" key="1">
    <citation type="submission" date="2014-09" db="EMBL/GenBank/DDBJ databases">
        <authorList>
            <person name="Gomez-Valero L."/>
        </authorList>
    </citation>
    <scope>NUCLEOTIDE SEQUENCE [LARGE SCALE GENOMIC DNA]</scope>
    <source>
        <strain evidence="8">ATCC700992</strain>
    </source>
</reference>
<evidence type="ECO:0000256" key="2">
    <source>
        <dbReference type="ARBA" id="ARBA00010333"/>
    </source>
</evidence>
<accession>A0A098G4V3</accession>
<gene>
    <name evidence="7" type="primary">artJ</name>
    <name evidence="7" type="ORF">LFA_1615</name>
</gene>
<dbReference type="SUPFAM" id="SSF53850">
    <property type="entry name" value="Periplasmic binding protein-like II"/>
    <property type="match status" value="1"/>
</dbReference>
<dbReference type="PANTHER" id="PTHR35936:SF19">
    <property type="entry name" value="AMINO-ACID-BINDING PROTEIN YXEM-RELATED"/>
    <property type="match status" value="1"/>
</dbReference>
<dbReference type="InterPro" id="IPR018313">
    <property type="entry name" value="SBP_3_CS"/>
</dbReference>
<feature type="signal peptide" evidence="5">
    <location>
        <begin position="1"/>
        <end position="18"/>
    </location>
</feature>
<protein>
    <submittedName>
        <fullName evidence="7">Arginine 3rd transport system periplasmic binding protein</fullName>
    </submittedName>
</protein>
<dbReference type="PROSITE" id="PS01039">
    <property type="entry name" value="SBP_BACTERIAL_3"/>
    <property type="match status" value="1"/>
</dbReference>
<dbReference type="Gene3D" id="3.40.190.10">
    <property type="entry name" value="Periplasmic binding protein-like II"/>
    <property type="match status" value="2"/>
</dbReference>
<dbReference type="CDD" id="cd13622">
    <property type="entry name" value="PBP2_Arg_3"/>
    <property type="match status" value="1"/>
</dbReference>
<dbReference type="SMART" id="SM00062">
    <property type="entry name" value="PBPb"/>
    <property type="match status" value="1"/>
</dbReference>
<dbReference type="OrthoDB" id="9768183at2"/>
<dbReference type="STRING" id="1212491.LFA_1615"/>
<sequence>MKLLAFFVSLISFSISYSYTLTIGASKYNPPFETWANKDGHYYAYGYDIDLMKEICKRLNAECKFKPFDFDELFPVLEEKKVDLIIASIIVTSERKERFAFTLPYLESNAQYITNSNSSIDKLTDIHGKRVGARKGTPYGQLAKIVSKDNDIIFFNSSEDMFIDLQNNKLDMAVMDYEAAKHWWASNPGVYKLVGGKIPIGQGYAIMFNRDEIELKNKIDRIILQMEADGTFVKIYSQYF</sequence>